<dbReference type="Pfam" id="PF00561">
    <property type="entry name" value="Abhydrolase_1"/>
    <property type="match status" value="1"/>
</dbReference>
<dbReference type="Gene3D" id="3.40.50.1820">
    <property type="entry name" value="alpha/beta hydrolase"/>
    <property type="match status" value="1"/>
</dbReference>
<proteinExistence type="predicted"/>
<dbReference type="PANTHER" id="PTHR43798">
    <property type="entry name" value="MONOACYLGLYCEROL LIPASE"/>
    <property type="match status" value="1"/>
</dbReference>
<dbReference type="InterPro" id="IPR000073">
    <property type="entry name" value="AB_hydrolase_1"/>
</dbReference>
<dbReference type="Proteomes" id="UP000886689">
    <property type="component" value="Unassembled WGS sequence"/>
</dbReference>
<name>A0A9D7K2H8_9PROT</name>
<dbReference type="SUPFAM" id="SSF53474">
    <property type="entry name" value="alpha/beta-Hydrolases"/>
    <property type="match status" value="1"/>
</dbReference>
<protein>
    <submittedName>
        <fullName evidence="2">Alpha/beta hydrolase</fullName>
    </submittedName>
</protein>
<evidence type="ECO:0000259" key="1">
    <source>
        <dbReference type="Pfam" id="PF00561"/>
    </source>
</evidence>
<reference evidence="2" key="1">
    <citation type="submission" date="2020-10" db="EMBL/GenBank/DDBJ databases">
        <title>Connecting structure to function with the recovery of over 1000 high-quality activated sludge metagenome-assembled genomes encoding full-length rRNA genes using long-read sequencing.</title>
        <authorList>
            <person name="Singleton C.M."/>
            <person name="Petriglieri F."/>
            <person name="Kristensen J.M."/>
            <person name="Kirkegaard R.H."/>
            <person name="Michaelsen T.Y."/>
            <person name="Andersen M.H."/>
            <person name="Karst S.M."/>
            <person name="Dueholm M.S."/>
            <person name="Nielsen P.H."/>
            <person name="Albertsen M."/>
        </authorList>
    </citation>
    <scope>NUCLEOTIDE SEQUENCE</scope>
    <source>
        <strain evidence="2">Hirt_18-Q3-R61-65_BATAC.395</strain>
    </source>
</reference>
<evidence type="ECO:0000313" key="3">
    <source>
        <dbReference type="Proteomes" id="UP000886689"/>
    </source>
</evidence>
<dbReference type="PANTHER" id="PTHR43798:SF33">
    <property type="entry name" value="HYDROLASE, PUTATIVE (AFU_ORTHOLOGUE AFUA_2G14860)-RELATED"/>
    <property type="match status" value="1"/>
</dbReference>
<gene>
    <name evidence="2" type="ORF">IPL58_09370</name>
</gene>
<dbReference type="GO" id="GO:0016020">
    <property type="term" value="C:membrane"/>
    <property type="evidence" value="ECO:0007669"/>
    <property type="project" value="TreeGrafter"/>
</dbReference>
<organism evidence="2 3">
    <name type="scientific">Candidatus Proximibacter danicus</name>
    <dbReference type="NCBI Taxonomy" id="2954365"/>
    <lineage>
        <taxon>Bacteria</taxon>
        <taxon>Pseudomonadati</taxon>
        <taxon>Pseudomonadota</taxon>
        <taxon>Betaproteobacteria</taxon>
        <taxon>Candidatus Proximibacter</taxon>
    </lineage>
</organism>
<dbReference type="AlphaFoldDB" id="A0A9D7K2H8"/>
<comment type="caution">
    <text evidence="2">The sequence shown here is derived from an EMBL/GenBank/DDBJ whole genome shotgun (WGS) entry which is preliminary data.</text>
</comment>
<dbReference type="GO" id="GO:0016787">
    <property type="term" value="F:hydrolase activity"/>
    <property type="evidence" value="ECO:0007669"/>
    <property type="project" value="UniProtKB-KW"/>
</dbReference>
<keyword evidence="2" id="KW-0378">Hydrolase</keyword>
<evidence type="ECO:0000313" key="2">
    <source>
        <dbReference type="EMBL" id="MBK8524303.1"/>
    </source>
</evidence>
<dbReference type="InterPro" id="IPR029058">
    <property type="entry name" value="AB_hydrolase_fold"/>
</dbReference>
<dbReference type="PRINTS" id="PR00111">
    <property type="entry name" value="ABHYDROLASE"/>
</dbReference>
<feature type="domain" description="AB hydrolase-1" evidence="1">
    <location>
        <begin position="30"/>
        <end position="156"/>
    </location>
</feature>
<dbReference type="EMBL" id="JADJUC010000008">
    <property type="protein sequence ID" value="MBK8524303.1"/>
    <property type="molecule type" value="Genomic_DNA"/>
</dbReference>
<accession>A0A9D7K2H8</accession>
<sequence>MTQHRESRTEQRDIRGLRYNVRHWGAADAPAFFLLHGWMDSSPTFQFLVEALQQEWHVIAPDWRGYGESEWLGRPYWFPDYYGDLDALLAHYSPDRPARLVGHSMGANIAAIYASARPQRVSQVAMLDFLGLMATVSKDAPKQLGQWLDHLGTTPRLNTYADHAALQRRMQQVNPRLSGEKAAYLAHALSRVLDDGRVQMACDPWHRVPAPILYRIDDQTACWGAIEAPVLMLEADDGFVHERFGNDPDERLRRLASFRNSQVETITASSHNLQHDQPEKVAEALERFLTRD</sequence>
<dbReference type="InterPro" id="IPR050266">
    <property type="entry name" value="AB_hydrolase_sf"/>
</dbReference>